<name>A0ABP7TUJ5_9BURK</name>
<proteinExistence type="predicted"/>
<evidence type="ECO:0000256" key="1">
    <source>
        <dbReference type="SAM" id="MobiDB-lite"/>
    </source>
</evidence>
<protein>
    <submittedName>
        <fullName evidence="2">Uncharacterized protein</fullName>
    </submittedName>
</protein>
<evidence type="ECO:0000313" key="2">
    <source>
        <dbReference type="EMBL" id="GAA4031254.1"/>
    </source>
</evidence>
<comment type="caution">
    <text evidence="2">The sequence shown here is derived from an EMBL/GenBank/DDBJ whole genome shotgun (WGS) entry which is preliminary data.</text>
</comment>
<sequence length="95" mass="10601">MARLVVVDVVAVVALDGSLAELIGGPGGLQVAAMMFAQCGMRFQLNSSIRYNLHDCEGPPSSALIRHIRYRDQQDPWPTQLKTNQQWPENSSFWD</sequence>
<gene>
    <name evidence="2" type="ORF">GCM10022212_32220</name>
</gene>
<keyword evidence="3" id="KW-1185">Reference proteome</keyword>
<organism evidence="2 3">
    <name type="scientific">Actimicrobium antarcticum</name>
    <dbReference type="NCBI Taxonomy" id="1051899"/>
    <lineage>
        <taxon>Bacteria</taxon>
        <taxon>Pseudomonadati</taxon>
        <taxon>Pseudomonadota</taxon>
        <taxon>Betaproteobacteria</taxon>
        <taxon>Burkholderiales</taxon>
        <taxon>Oxalobacteraceae</taxon>
        <taxon>Actimicrobium</taxon>
    </lineage>
</organism>
<feature type="region of interest" description="Disordered" evidence="1">
    <location>
        <begin position="75"/>
        <end position="95"/>
    </location>
</feature>
<feature type="compositionally biased region" description="Polar residues" evidence="1">
    <location>
        <begin position="76"/>
        <end position="95"/>
    </location>
</feature>
<accession>A0ABP7TUJ5</accession>
<dbReference type="EMBL" id="BAAAZE010000013">
    <property type="protein sequence ID" value="GAA4031254.1"/>
    <property type="molecule type" value="Genomic_DNA"/>
</dbReference>
<reference evidence="3" key="1">
    <citation type="journal article" date="2019" name="Int. J. Syst. Evol. Microbiol.">
        <title>The Global Catalogue of Microorganisms (GCM) 10K type strain sequencing project: providing services to taxonomists for standard genome sequencing and annotation.</title>
        <authorList>
            <consortium name="The Broad Institute Genomics Platform"/>
            <consortium name="The Broad Institute Genome Sequencing Center for Infectious Disease"/>
            <person name="Wu L."/>
            <person name="Ma J."/>
        </authorList>
    </citation>
    <scope>NUCLEOTIDE SEQUENCE [LARGE SCALE GENOMIC DNA]</scope>
    <source>
        <strain evidence="3">JCM 16673</strain>
    </source>
</reference>
<dbReference type="Proteomes" id="UP001501353">
    <property type="component" value="Unassembled WGS sequence"/>
</dbReference>
<evidence type="ECO:0000313" key="3">
    <source>
        <dbReference type="Proteomes" id="UP001501353"/>
    </source>
</evidence>